<organism evidence="2 3">
    <name type="scientific">Aminobacter ciceronei</name>
    <dbReference type="NCBI Taxonomy" id="150723"/>
    <lineage>
        <taxon>Bacteria</taxon>
        <taxon>Pseudomonadati</taxon>
        <taxon>Pseudomonadota</taxon>
        <taxon>Alphaproteobacteria</taxon>
        <taxon>Hyphomicrobiales</taxon>
        <taxon>Phyllobacteriaceae</taxon>
        <taxon>Aminobacter</taxon>
    </lineage>
</organism>
<sequence>MIQDLSTLTGNRLREQAIALFHEGIEASDPERAVASALQSRKTELELAKRVILIAFGMAACPMARAALPFVVNKLHSACIVTNCENRSAVEGMHVTVAGYPLPDERSVAAAYAVERAARSAVPGDLVLVLISSGGSALVCAPAPGVLLADKIALSEALLHSGADIYEINAVRQQFSRLKGGRLAQLTTGAQILSLILSDVAGDEVGTIASGPTAQPATTAADALAVLIRYRLNGVVSGALRSYADHLLERTEEMRFSHVENVVVGSVNASLCKVIERAAASHKTILKVDELEGTASDVAATLHHLAKMQSAESGPMAIVAGWSPADRKAGVRERNQELALRFAFLDEQAPIGHPWAFLSGCAGRDTAGAIVDPNSISRVRKLGCDPGALLEAGAFHQALQYSGDLLATVSTRTAATDLQILLMNRPAGK</sequence>
<feature type="domain" description="MOFRL-associated" evidence="1">
    <location>
        <begin position="18"/>
        <end position="242"/>
    </location>
</feature>
<proteinExistence type="predicted"/>
<dbReference type="SUPFAM" id="SSF82544">
    <property type="entry name" value="GckA/TtuD-like"/>
    <property type="match status" value="1"/>
</dbReference>
<evidence type="ECO:0000313" key="2">
    <source>
        <dbReference type="EMBL" id="MBA9022908.1"/>
    </source>
</evidence>
<dbReference type="EMBL" id="JACJHZ010000027">
    <property type="protein sequence ID" value="MBA9022908.1"/>
    <property type="molecule type" value="Genomic_DNA"/>
</dbReference>
<gene>
    <name evidence="2" type="ORF">HNQ97_004927</name>
</gene>
<accession>A0ABR6CCZ9</accession>
<dbReference type="InterPro" id="IPR039760">
    <property type="entry name" value="MOFRL_protein"/>
</dbReference>
<dbReference type="EC" id="1.1.1.81" evidence="2"/>
<evidence type="ECO:0000259" key="1">
    <source>
        <dbReference type="Pfam" id="PF13660"/>
    </source>
</evidence>
<dbReference type="InterPro" id="IPR038614">
    <property type="entry name" value="GK_N_sf"/>
</dbReference>
<evidence type="ECO:0000313" key="3">
    <source>
        <dbReference type="Proteomes" id="UP000587524"/>
    </source>
</evidence>
<keyword evidence="3" id="KW-1185">Reference proteome</keyword>
<keyword evidence="2" id="KW-0560">Oxidoreductase</keyword>
<dbReference type="InterPro" id="IPR037035">
    <property type="entry name" value="GK-like_C_sf"/>
</dbReference>
<dbReference type="Gene3D" id="3.40.1480.10">
    <property type="entry name" value="MOFRL domain"/>
    <property type="match status" value="1"/>
</dbReference>
<reference evidence="2 3" key="1">
    <citation type="submission" date="2020-08" db="EMBL/GenBank/DDBJ databases">
        <title>Genomic Encyclopedia of Type Strains, Phase IV (KMG-IV): sequencing the most valuable type-strain genomes for metagenomic binning, comparative biology and taxonomic classification.</title>
        <authorList>
            <person name="Goeker M."/>
        </authorList>
    </citation>
    <scope>NUCLEOTIDE SEQUENCE [LARGE SCALE GENOMIC DNA]</scope>
    <source>
        <strain evidence="2 3">DSM 17455</strain>
    </source>
</reference>
<dbReference type="InterPro" id="IPR025286">
    <property type="entry name" value="MOFRL_assoc_dom"/>
</dbReference>
<name>A0ABR6CCZ9_9HYPH</name>
<comment type="caution">
    <text evidence="2">The sequence shown here is derived from an EMBL/GenBank/DDBJ whole genome shotgun (WGS) entry which is preliminary data.</text>
</comment>
<dbReference type="Proteomes" id="UP000587524">
    <property type="component" value="Unassembled WGS sequence"/>
</dbReference>
<protein>
    <submittedName>
        <fullName evidence="2">Hydroxypyruvate reductase</fullName>
        <ecNumber evidence="2">1.1.1.81</ecNumber>
    </submittedName>
</protein>
<dbReference type="PANTHER" id="PTHR12227">
    <property type="entry name" value="GLYCERATE KINASE"/>
    <property type="match status" value="1"/>
</dbReference>
<dbReference type="Gene3D" id="3.40.50.10180">
    <property type="entry name" value="Glycerate kinase, MOFRL-like N-terminal domain"/>
    <property type="match status" value="1"/>
</dbReference>
<dbReference type="GO" id="GO:0016618">
    <property type="term" value="F:hydroxypyruvate reductase [NAD(P)H] activity"/>
    <property type="evidence" value="ECO:0007669"/>
    <property type="project" value="UniProtKB-EC"/>
</dbReference>
<dbReference type="Pfam" id="PF13660">
    <property type="entry name" value="DUF4147"/>
    <property type="match status" value="1"/>
</dbReference>
<dbReference type="RefSeq" id="WP_182575481.1">
    <property type="nucleotide sequence ID" value="NZ_JACJHY010000027.1"/>
</dbReference>
<dbReference type="PANTHER" id="PTHR12227:SF0">
    <property type="entry name" value="GLYCERATE KINASE"/>
    <property type="match status" value="1"/>
</dbReference>